<evidence type="ECO:0000256" key="1">
    <source>
        <dbReference type="SAM" id="SignalP"/>
    </source>
</evidence>
<keyword evidence="1" id="KW-0732">Signal</keyword>
<name>A0ABM9SWI7_YERAL</name>
<dbReference type="InterPro" id="IPR021300">
    <property type="entry name" value="Integr_conj_element_PFL4695"/>
</dbReference>
<dbReference type="NCBIfam" id="TIGR03765">
    <property type="entry name" value="ICE_PFL_4695"/>
    <property type="match status" value="1"/>
</dbReference>
<dbReference type="EMBL" id="CQEH01000016">
    <property type="protein sequence ID" value="CNL42639.1"/>
    <property type="molecule type" value="Genomic_DNA"/>
</dbReference>
<gene>
    <name evidence="2" type="ORF">ERS137966_03199</name>
</gene>
<comment type="caution">
    <text evidence="2">The sequence shown here is derived from an EMBL/GenBank/DDBJ whole genome shotgun (WGS) entry which is preliminary data.</text>
</comment>
<evidence type="ECO:0000313" key="2">
    <source>
        <dbReference type="EMBL" id="CNL42639.1"/>
    </source>
</evidence>
<reference evidence="2 3" key="1">
    <citation type="submission" date="2015-03" db="EMBL/GenBank/DDBJ databases">
        <authorList>
            <consortium name="Pathogen Informatics"/>
            <person name="Murphy D."/>
        </authorList>
    </citation>
    <scope>NUCLEOTIDE SEQUENCE [LARGE SCALE GENOMIC DNA]</scope>
    <source>
        <strain evidence="2 3">IP08791</strain>
    </source>
</reference>
<organism evidence="2 3">
    <name type="scientific">Yersinia aldovae</name>
    <dbReference type="NCBI Taxonomy" id="29483"/>
    <lineage>
        <taxon>Bacteria</taxon>
        <taxon>Pseudomonadati</taxon>
        <taxon>Pseudomonadota</taxon>
        <taxon>Gammaproteobacteria</taxon>
        <taxon>Enterobacterales</taxon>
        <taxon>Yersiniaceae</taxon>
        <taxon>Yersinia</taxon>
    </lineage>
</organism>
<keyword evidence="3" id="KW-1185">Reference proteome</keyword>
<dbReference type="RefSeq" id="WP_049604222.1">
    <property type="nucleotide sequence ID" value="NZ_CABHPY010000121.1"/>
</dbReference>
<dbReference type="Pfam" id="PF11072">
    <property type="entry name" value="DUF2859"/>
    <property type="match status" value="1"/>
</dbReference>
<evidence type="ECO:0000313" key="3">
    <source>
        <dbReference type="Proteomes" id="UP000038647"/>
    </source>
</evidence>
<protein>
    <submittedName>
        <fullName evidence="2">Integrating conjugative element protein, PFL_4695 family</fullName>
    </submittedName>
</protein>
<feature type="chain" id="PRO_5047316296" evidence="1">
    <location>
        <begin position="23"/>
        <end position="173"/>
    </location>
</feature>
<sequence length="173" mass="18539">MKLSLMAILMLSTMQLFFVSEAALTVVGDLGGESTAPYFDALNTQSNAFSSPKKQPPFFPPATVSVALALPVQTPELSPGPVTTRSLNLQGMPAMFIVGDDDLSRQWLSLRGEELKRLGATGLVVNVADINRLHSLQALLPGIEMAPVSGSDLAHRLQLAHYPLLITEKGLTQ</sequence>
<accession>A0ABM9SWI7</accession>
<proteinExistence type="predicted"/>
<dbReference type="Proteomes" id="UP000038647">
    <property type="component" value="Unassembled WGS sequence"/>
</dbReference>
<feature type="signal peptide" evidence="1">
    <location>
        <begin position="1"/>
        <end position="22"/>
    </location>
</feature>